<dbReference type="AlphaFoldDB" id="A0A068R5W7"/>
<protein>
    <submittedName>
        <fullName evidence="2">Putative transposase (IS66 family element-like)</fullName>
    </submittedName>
</protein>
<dbReference type="EMBL" id="FO704551">
    <property type="protein sequence ID" value="CDG19908.1"/>
    <property type="molecule type" value="Genomic_DNA"/>
</dbReference>
<proteinExistence type="predicted"/>
<evidence type="ECO:0000313" key="2">
    <source>
        <dbReference type="EMBL" id="CDG22271.1"/>
    </source>
</evidence>
<dbReference type="KEGG" id="xpo:XPG1_2910"/>
<dbReference type="PANTHER" id="PTHR36455:SF1">
    <property type="entry name" value="BLR8292 PROTEIN"/>
    <property type="match status" value="1"/>
</dbReference>
<dbReference type="HOGENOM" id="CLU_128110_0_1_6"/>
<dbReference type="EMBL" id="FO704551">
    <property type="protein sequence ID" value="CDG22271.1"/>
    <property type="molecule type" value="Genomic_DNA"/>
</dbReference>
<dbReference type="STRING" id="1354304.XPG1_0253"/>
<dbReference type="EMBL" id="FO704551">
    <property type="protein sequence ID" value="CDG22557.1"/>
    <property type="molecule type" value="Genomic_DNA"/>
</dbReference>
<dbReference type="Pfam" id="PF05717">
    <property type="entry name" value="TnpB_IS66"/>
    <property type="match status" value="1"/>
</dbReference>
<dbReference type="KEGG" id="xpo:XPG1_3226"/>
<dbReference type="InterPro" id="IPR008878">
    <property type="entry name" value="Transposase_IS66_Orf2"/>
</dbReference>
<evidence type="ECO:0000313" key="5">
    <source>
        <dbReference type="Proteomes" id="UP000032735"/>
    </source>
</evidence>
<accession>A0A068R5W7</accession>
<dbReference type="PANTHER" id="PTHR36455">
    <property type="match status" value="1"/>
</dbReference>
<dbReference type="EMBL" id="FO704551">
    <property type="protein sequence ID" value="CDG22862.1"/>
    <property type="molecule type" value="Genomic_DNA"/>
</dbReference>
<evidence type="ECO:0000313" key="3">
    <source>
        <dbReference type="EMBL" id="CDG22557.1"/>
    </source>
</evidence>
<sequence>MKMFVDVPEVYLCRSFIDFRKSINGLAVWVELEMQLSPTQTALFLFCNKKRDKLKILYWDKTGFALWYKRLENAKFKWPTAVNSASLTLTEQQLHGLLSGYDVIGHQPFSVQDCHVA</sequence>
<keyword evidence="5" id="KW-1185">Reference proteome</keyword>
<gene>
    <name evidence="1" type="ORF">XPG1_0253</name>
    <name evidence="2" type="ORF">XPG1_2619</name>
    <name evidence="3" type="ORF">XPG1_2910</name>
    <name evidence="4" type="ORF">XPG1_3226</name>
</gene>
<dbReference type="RefSeq" id="WP_012986901.1">
    <property type="nucleotide sequence ID" value="NZ_FO704551.1"/>
</dbReference>
<evidence type="ECO:0000313" key="1">
    <source>
        <dbReference type="EMBL" id="CDG19908.1"/>
    </source>
</evidence>
<reference evidence="2 5" key="1">
    <citation type="submission" date="2013-07" db="EMBL/GenBank/DDBJ databases">
        <authorList>
            <person name="Genoscope - CEA"/>
        </authorList>
    </citation>
    <scope>NUCLEOTIDE SEQUENCE [LARGE SCALE GENOMIC DNA]</scope>
    <source>
        <strain evidence="2 5">G6</strain>
    </source>
</reference>
<dbReference type="KEGG" id="xpo:XPG1_2619"/>
<evidence type="ECO:0000313" key="4">
    <source>
        <dbReference type="EMBL" id="CDG22862.1"/>
    </source>
</evidence>
<organism evidence="2 5">
    <name type="scientific">Xenorhabdus poinarii G6</name>
    <dbReference type="NCBI Taxonomy" id="1354304"/>
    <lineage>
        <taxon>Bacteria</taxon>
        <taxon>Pseudomonadati</taxon>
        <taxon>Pseudomonadota</taxon>
        <taxon>Gammaproteobacteria</taxon>
        <taxon>Enterobacterales</taxon>
        <taxon>Morganellaceae</taxon>
        <taxon>Xenorhabdus</taxon>
    </lineage>
</organism>
<dbReference type="NCBIfam" id="NF033819">
    <property type="entry name" value="IS66_TnpB"/>
    <property type="match status" value="1"/>
</dbReference>
<name>A0A068R5W7_9GAMM</name>
<dbReference type="KEGG" id="xpo:XPG1_0253"/>
<dbReference type="Proteomes" id="UP000032735">
    <property type="component" value="Chromosome"/>
</dbReference>
<dbReference type="OrthoDB" id="4956084at2"/>